<keyword evidence="2" id="KW-1133">Transmembrane helix</keyword>
<dbReference type="EMBL" id="BK032870">
    <property type="protein sequence ID" value="DAF64935.1"/>
    <property type="molecule type" value="Genomic_DNA"/>
</dbReference>
<evidence type="ECO:0000313" key="3">
    <source>
        <dbReference type="EMBL" id="DAF64935.1"/>
    </source>
</evidence>
<proteinExistence type="predicted"/>
<keyword evidence="2" id="KW-0812">Transmembrane</keyword>
<evidence type="ECO:0000256" key="1">
    <source>
        <dbReference type="SAM" id="MobiDB-lite"/>
    </source>
</evidence>
<organism evidence="3">
    <name type="scientific">Siphoviridae sp. ctPrm3</name>
    <dbReference type="NCBI Taxonomy" id="2827864"/>
    <lineage>
        <taxon>Viruses</taxon>
        <taxon>Duplodnaviria</taxon>
        <taxon>Heunggongvirae</taxon>
        <taxon>Uroviricota</taxon>
        <taxon>Caudoviricetes</taxon>
    </lineage>
</organism>
<accession>A0A8S5TP83</accession>
<sequence>MKINWALRFKNKQTLAALAATVISAAYQVLGILGVVAPISQGSLIQLVGIILTVLAGFGVIVDPTTKGASDSKRAMSYSEPHAAYDAKAVE</sequence>
<dbReference type="NCBIfam" id="TIGR01598">
    <property type="entry name" value="holin_phiLC3"/>
    <property type="match status" value="1"/>
</dbReference>
<evidence type="ECO:0000256" key="2">
    <source>
        <dbReference type="SAM" id="Phobius"/>
    </source>
</evidence>
<feature type="region of interest" description="Disordered" evidence="1">
    <location>
        <begin position="65"/>
        <end position="91"/>
    </location>
</feature>
<feature type="transmembrane region" description="Helical" evidence="2">
    <location>
        <begin position="44"/>
        <end position="62"/>
    </location>
</feature>
<keyword evidence="2" id="KW-0472">Membrane</keyword>
<name>A0A8S5TP83_9CAUD</name>
<dbReference type="Pfam" id="PF04531">
    <property type="entry name" value="Phage_holin_1"/>
    <property type="match status" value="1"/>
</dbReference>
<reference evidence="3" key="1">
    <citation type="journal article" date="2021" name="Proc. Natl. Acad. Sci. U.S.A.">
        <title>A Catalog of Tens of Thousands of Viruses from Human Metagenomes Reveals Hidden Associations with Chronic Diseases.</title>
        <authorList>
            <person name="Tisza M.J."/>
            <person name="Buck C.B."/>
        </authorList>
    </citation>
    <scope>NUCLEOTIDE SEQUENCE</scope>
    <source>
        <strain evidence="3">CtPrm3</strain>
    </source>
</reference>
<protein>
    <submittedName>
        <fullName evidence="3">Holin</fullName>
    </submittedName>
</protein>
<dbReference type="InterPro" id="IPR006485">
    <property type="entry name" value="Phage-like_holin"/>
</dbReference>